<organism evidence="1 2">
    <name type="scientific">Bifidobacterium asteroides</name>
    <dbReference type="NCBI Taxonomy" id="1684"/>
    <lineage>
        <taxon>Bacteria</taxon>
        <taxon>Bacillati</taxon>
        <taxon>Actinomycetota</taxon>
        <taxon>Actinomycetes</taxon>
        <taxon>Bifidobacteriales</taxon>
        <taxon>Bifidobacteriaceae</taxon>
        <taxon>Bifidobacterium</taxon>
    </lineage>
</organism>
<name>A0A0F4KWP6_9BIFI</name>
<comment type="caution">
    <text evidence="1">The sequence shown here is derived from an EMBL/GenBank/DDBJ whole genome shotgun (WGS) entry which is preliminary data.</text>
</comment>
<proteinExistence type="predicted"/>
<gene>
    <name evidence="1" type="ORF">JF69_09780</name>
</gene>
<reference evidence="1 2" key="1">
    <citation type="submission" date="2014-12" db="EMBL/GenBank/DDBJ databases">
        <title>Comparative genomics of the lactic acid bacteria isolated from the honey bee gut.</title>
        <authorList>
            <person name="Ellegaard K.M."/>
            <person name="Tamarit D."/>
            <person name="Javelind E."/>
            <person name="Olofsson T."/>
            <person name="Andersson S.G."/>
            <person name="Vasquez A."/>
        </authorList>
    </citation>
    <scope>NUCLEOTIDE SEQUENCE [LARGE SCALE GENOMIC DNA]</scope>
    <source>
        <strain evidence="1 2">Bin2</strain>
    </source>
</reference>
<evidence type="ECO:0000313" key="2">
    <source>
        <dbReference type="Proteomes" id="UP000033648"/>
    </source>
</evidence>
<dbReference type="EMBL" id="JWME01000011">
    <property type="protein sequence ID" value="KJY49671.1"/>
    <property type="molecule type" value="Genomic_DNA"/>
</dbReference>
<dbReference type="AlphaFoldDB" id="A0A0F4KWP6"/>
<protein>
    <submittedName>
        <fullName evidence="1">Uncharacterized protein</fullName>
    </submittedName>
</protein>
<dbReference type="Proteomes" id="UP000033648">
    <property type="component" value="Unassembled WGS sequence"/>
</dbReference>
<sequence length="269" mass="31474">MVDHAYLDSDRTQYISVLQALVEDHNIRYFCPNPRCDAYLYICQTDGNRNGYFAANRKLHRHIEYCPYSSGDATITELYVEPEFNYKKAILKIETRVPYRPSRQTEDRRIGIQATSNISCRQPTTVRELYTLCKQHLPNEEFNNSKFGEILFDERSEDMHSNGPSGQMLVEAVKKPWFFENEGHKIFLKTATTHPYKLNIRVPDYRIYSQFKDTIFHNQDSKIVLAGTWTLGSDGTYSSLKINRKSQYLFLHHQKSTQECVRSQTAGFR</sequence>
<accession>A0A0F4KWP6</accession>
<dbReference type="PATRIC" id="fig|1684.4.peg.1063"/>
<dbReference type="OrthoDB" id="9429497at2"/>
<evidence type="ECO:0000313" key="1">
    <source>
        <dbReference type="EMBL" id="KJY49671.1"/>
    </source>
</evidence>